<evidence type="ECO:0000256" key="2">
    <source>
        <dbReference type="SAM" id="Phobius"/>
    </source>
</evidence>
<reference evidence="4" key="2">
    <citation type="submission" date="2020-06" db="EMBL/GenBank/DDBJ databases">
        <authorList>
            <person name="Sheffer M."/>
        </authorList>
    </citation>
    <scope>NUCLEOTIDE SEQUENCE</scope>
</reference>
<keyword evidence="2" id="KW-0472">Membrane</keyword>
<keyword evidence="2" id="KW-1133">Transmembrane helix</keyword>
<dbReference type="Pfam" id="PF00100">
    <property type="entry name" value="Zona_pellucida"/>
    <property type="match status" value="1"/>
</dbReference>
<dbReference type="PANTHER" id="PTHR46560">
    <property type="entry name" value="CYPHER, ISOFORM B"/>
    <property type="match status" value="1"/>
</dbReference>
<evidence type="ECO:0000256" key="1">
    <source>
        <dbReference type="ARBA" id="ARBA00023157"/>
    </source>
</evidence>
<accession>A0A8T0E183</accession>
<organism evidence="4 5">
    <name type="scientific">Argiope bruennichi</name>
    <name type="common">Wasp spider</name>
    <name type="synonym">Aranea bruennichi</name>
    <dbReference type="NCBI Taxonomy" id="94029"/>
    <lineage>
        <taxon>Eukaryota</taxon>
        <taxon>Metazoa</taxon>
        <taxon>Ecdysozoa</taxon>
        <taxon>Arthropoda</taxon>
        <taxon>Chelicerata</taxon>
        <taxon>Arachnida</taxon>
        <taxon>Araneae</taxon>
        <taxon>Araneomorphae</taxon>
        <taxon>Entelegynae</taxon>
        <taxon>Araneoidea</taxon>
        <taxon>Araneidae</taxon>
        <taxon>Argiope</taxon>
    </lineage>
</organism>
<reference evidence="4" key="1">
    <citation type="journal article" date="2020" name="bioRxiv">
        <title>Chromosome-level reference genome of the European wasp spider Argiope bruennichi: a resource for studies on range expansion and evolutionary adaptation.</title>
        <authorList>
            <person name="Sheffer M.M."/>
            <person name="Hoppe A."/>
            <person name="Krehenwinkel H."/>
            <person name="Uhl G."/>
            <person name="Kuss A.W."/>
            <person name="Jensen L."/>
            <person name="Jensen C."/>
            <person name="Gillespie R.G."/>
            <person name="Hoff K.J."/>
            <person name="Prost S."/>
        </authorList>
    </citation>
    <scope>NUCLEOTIDE SEQUENCE</scope>
</reference>
<dbReference type="InterPro" id="IPR042235">
    <property type="entry name" value="ZP-C_dom"/>
</dbReference>
<keyword evidence="1" id="KW-1015">Disulfide bond</keyword>
<dbReference type="PROSITE" id="PS51034">
    <property type="entry name" value="ZP_2"/>
    <property type="match status" value="1"/>
</dbReference>
<proteinExistence type="predicted"/>
<dbReference type="Proteomes" id="UP000807504">
    <property type="component" value="Unassembled WGS sequence"/>
</dbReference>
<comment type="caution">
    <text evidence="4">The sequence shown here is derived from an EMBL/GenBank/DDBJ whole genome shotgun (WGS) entry which is preliminary data.</text>
</comment>
<evidence type="ECO:0000313" key="4">
    <source>
        <dbReference type="EMBL" id="KAF8763877.1"/>
    </source>
</evidence>
<dbReference type="AlphaFoldDB" id="A0A8T0E183"/>
<dbReference type="EMBL" id="JABXBU010002231">
    <property type="protein sequence ID" value="KAF8763877.1"/>
    <property type="molecule type" value="Genomic_DNA"/>
</dbReference>
<dbReference type="InterPro" id="IPR001507">
    <property type="entry name" value="ZP_dom"/>
</dbReference>
<evidence type="ECO:0000313" key="5">
    <source>
        <dbReference type="Proteomes" id="UP000807504"/>
    </source>
</evidence>
<evidence type="ECO:0000259" key="3">
    <source>
        <dbReference type="PROSITE" id="PS51034"/>
    </source>
</evidence>
<dbReference type="SMART" id="SM00241">
    <property type="entry name" value="ZP"/>
    <property type="match status" value="1"/>
</dbReference>
<name>A0A8T0E183_ARGBR</name>
<dbReference type="Gene3D" id="2.60.40.4100">
    <property type="entry name" value="Zona pellucida, ZP-C domain"/>
    <property type="match status" value="1"/>
</dbReference>
<gene>
    <name evidence="4" type="ORF">HNY73_022012</name>
</gene>
<dbReference type="InterPro" id="IPR055355">
    <property type="entry name" value="ZP-C"/>
</dbReference>
<sequence length="393" mass="42874">MRLSKPPIKHPGPLSVDCRQDIMMAYVRSNALFKGKVYAKGKPMTCSTDISNSVEFSLPISLNGPDCGTVSEEEGKFANVLVIQSNDHVVTAMDKAIGIHCSYDVGNKTEEIDLNITNPGSSDKTRGKPSLPDLSLHIVDMKGEERETVALGELLRVQVRMSDEDTYGIFVRNLVAKDGSGGNNLTLIDNTGCPVEVKMMREVRTIEPQSKSLEGYLEAFTFTGSSMLELEAEVETCLEHCKPVVCQIPTGRREDDTETVFSFGRKKRESGTEEVLSSVTLSRSIAIQADDFASVKSLVPENYASPVTAPSLLDLKGGSGLFHTFSSTTTNSDATFCFDPTMFALIAGGFFLVEVCGFSACLIAACRFRKNSKKMANKKRHLSIHYENSTEGS</sequence>
<keyword evidence="5" id="KW-1185">Reference proteome</keyword>
<dbReference type="PANTHER" id="PTHR46560:SF5">
    <property type="entry name" value="CYPHER, ISOFORM B"/>
    <property type="match status" value="1"/>
</dbReference>
<protein>
    <recommendedName>
        <fullName evidence="3">ZP domain-containing protein</fullName>
    </recommendedName>
</protein>
<feature type="transmembrane region" description="Helical" evidence="2">
    <location>
        <begin position="342"/>
        <end position="365"/>
    </location>
</feature>
<keyword evidence="2" id="KW-0812">Transmembrane</keyword>
<feature type="domain" description="ZP" evidence="3">
    <location>
        <begin position="17"/>
        <end position="253"/>
    </location>
</feature>